<name>F6XJL4_CIOIN</name>
<gene>
    <name evidence="2" type="primary">LOC100180023</name>
</gene>
<dbReference type="PANTHER" id="PTHR46989">
    <property type="entry name" value="USP DOMAIN-CONTAINING PROTEIN"/>
    <property type="match status" value="1"/>
</dbReference>
<feature type="domain" description="UspA" evidence="1">
    <location>
        <begin position="12"/>
        <end position="156"/>
    </location>
</feature>
<dbReference type="Ensembl" id="ENSCINT00000019364.3">
    <property type="protein sequence ID" value="ENSCINP00000019364.3"/>
    <property type="gene ID" value="ENSCING00000002410.3"/>
</dbReference>
<dbReference type="PRINTS" id="PR01438">
    <property type="entry name" value="UNVRSLSTRESS"/>
</dbReference>
<dbReference type="InterPro" id="IPR006016">
    <property type="entry name" value="UspA"/>
</dbReference>
<dbReference type="InterPro" id="IPR006015">
    <property type="entry name" value="Universal_stress_UspA"/>
</dbReference>
<dbReference type="AlphaFoldDB" id="F6XJL4"/>
<dbReference type="PANTHER" id="PTHR46989:SF3">
    <property type="entry name" value="USPA DOMAIN-CONTAINING PROTEIN"/>
    <property type="match status" value="1"/>
</dbReference>
<proteinExistence type="predicted"/>
<keyword evidence="3" id="KW-1185">Reference proteome</keyword>
<dbReference type="InterPro" id="IPR014729">
    <property type="entry name" value="Rossmann-like_a/b/a_fold"/>
</dbReference>
<dbReference type="SUPFAM" id="SSF52402">
    <property type="entry name" value="Adenine nucleotide alpha hydrolases-like"/>
    <property type="match status" value="1"/>
</dbReference>
<dbReference type="Pfam" id="PF00582">
    <property type="entry name" value="Usp"/>
    <property type="match status" value="1"/>
</dbReference>
<dbReference type="Gene3D" id="3.40.50.620">
    <property type="entry name" value="HUPs"/>
    <property type="match status" value="1"/>
</dbReference>
<protein>
    <submittedName>
        <fullName evidence="2">Universal stress protein YxiE</fullName>
    </submittedName>
</protein>
<reference evidence="3" key="1">
    <citation type="journal article" date="2002" name="Science">
        <title>The draft genome of Ciona intestinalis: insights into chordate and vertebrate origins.</title>
        <authorList>
            <person name="Dehal P."/>
            <person name="Satou Y."/>
            <person name="Campbell R.K."/>
            <person name="Chapman J."/>
            <person name="Degnan B."/>
            <person name="De Tomaso A."/>
            <person name="Davidson B."/>
            <person name="Di Gregorio A."/>
            <person name="Gelpke M."/>
            <person name="Goodstein D.M."/>
            <person name="Harafuji N."/>
            <person name="Hastings K.E."/>
            <person name="Ho I."/>
            <person name="Hotta K."/>
            <person name="Huang W."/>
            <person name="Kawashima T."/>
            <person name="Lemaire P."/>
            <person name="Martinez D."/>
            <person name="Meinertzhagen I.A."/>
            <person name="Necula S."/>
            <person name="Nonaka M."/>
            <person name="Putnam N."/>
            <person name="Rash S."/>
            <person name="Saiga H."/>
            <person name="Satake M."/>
            <person name="Terry A."/>
            <person name="Yamada L."/>
            <person name="Wang H.G."/>
            <person name="Awazu S."/>
            <person name="Azumi K."/>
            <person name="Boore J."/>
            <person name="Branno M."/>
            <person name="Chin-Bow S."/>
            <person name="DeSantis R."/>
            <person name="Doyle S."/>
            <person name="Francino P."/>
            <person name="Keys D.N."/>
            <person name="Haga S."/>
            <person name="Hayashi H."/>
            <person name="Hino K."/>
            <person name="Imai K.S."/>
            <person name="Inaba K."/>
            <person name="Kano S."/>
            <person name="Kobayashi K."/>
            <person name="Kobayashi M."/>
            <person name="Lee B.I."/>
            <person name="Makabe K.W."/>
            <person name="Manohar C."/>
            <person name="Matassi G."/>
            <person name="Medina M."/>
            <person name="Mochizuki Y."/>
            <person name="Mount S."/>
            <person name="Morishita T."/>
            <person name="Miura S."/>
            <person name="Nakayama A."/>
            <person name="Nishizaka S."/>
            <person name="Nomoto H."/>
            <person name="Ohta F."/>
            <person name="Oishi K."/>
            <person name="Rigoutsos I."/>
            <person name="Sano M."/>
            <person name="Sasaki A."/>
            <person name="Sasakura Y."/>
            <person name="Shoguchi E."/>
            <person name="Shin-i T."/>
            <person name="Spagnuolo A."/>
            <person name="Stainier D."/>
            <person name="Suzuki M.M."/>
            <person name="Tassy O."/>
            <person name="Takatori N."/>
            <person name="Tokuoka M."/>
            <person name="Yagi K."/>
            <person name="Yoshizaki F."/>
            <person name="Wada S."/>
            <person name="Zhang C."/>
            <person name="Hyatt P.D."/>
            <person name="Larimer F."/>
            <person name="Detter C."/>
            <person name="Doggett N."/>
            <person name="Glavina T."/>
            <person name="Hawkins T."/>
            <person name="Richardson P."/>
            <person name="Lucas S."/>
            <person name="Kohara Y."/>
            <person name="Levine M."/>
            <person name="Satoh N."/>
            <person name="Rokhsar D.S."/>
        </authorList>
    </citation>
    <scope>NUCLEOTIDE SEQUENCE [LARGE SCALE GENOMIC DNA]</scope>
</reference>
<evidence type="ECO:0000313" key="2">
    <source>
        <dbReference type="Ensembl" id="ENSCINP00000019364.3"/>
    </source>
</evidence>
<organism evidence="2 3">
    <name type="scientific">Ciona intestinalis</name>
    <name type="common">Transparent sea squirt</name>
    <name type="synonym">Ascidia intestinalis</name>
    <dbReference type="NCBI Taxonomy" id="7719"/>
    <lineage>
        <taxon>Eukaryota</taxon>
        <taxon>Metazoa</taxon>
        <taxon>Chordata</taxon>
        <taxon>Tunicata</taxon>
        <taxon>Ascidiacea</taxon>
        <taxon>Phlebobranchia</taxon>
        <taxon>Cionidae</taxon>
        <taxon>Ciona</taxon>
    </lineage>
</organism>
<dbReference type="GeneTree" id="ENSGT00390000014691"/>
<dbReference type="InParanoid" id="F6XJL4"/>
<evidence type="ECO:0000259" key="1">
    <source>
        <dbReference type="Pfam" id="PF00582"/>
    </source>
</evidence>
<evidence type="ECO:0000313" key="3">
    <source>
        <dbReference type="Proteomes" id="UP000008144"/>
    </source>
</evidence>
<accession>F6XJL4</accession>
<dbReference type="CDD" id="cd23659">
    <property type="entry name" value="USP_At3g01520-like"/>
    <property type="match status" value="1"/>
</dbReference>
<reference evidence="2" key="2">
    <citation type="submission" date="2025-08" db="UniProtKB">
        <authorList>
            <consortium name="Ensembl"/>
        </authorList>
    </citation>
    <scope>IDENTIFICATION</scope>
</reference>
<sequence length="161" mass="18166">CVSYLLYSHAMKVLIAVDESDIAEKTFEWYLNQIHKPDNDIVVSHAGEPPHLPTLKFMSKYSIDEIKNIMTQSNKKLEEFKNKYSLKCAEKKIKCKLVFQLSDKSPGETIVKIANEEACDVIVMGTRGLGAVRRTILGSVSDYVIHHARIPVIICPNKNCS</sequence>
<dbReference type="STRING" id="7719.ENSCINP00000019364"/>
<dbReference type="HOGENOM" id="CLU_049301_9_2_1"/>
<dbReference type="FunCoup" id="F6XJL4">
    <property type="interactions" value="1"/>
</dbReference>
<dbReference type="OMA" id="CIDESQW"/>
<reference evidence="2" key="3">
    <citation type="submission" date="2025-09" db="UniProtKB">
        <authorList>
            <consortium name="Ensembl"/>
        </authorList>
    </citation>
    <scope>IDENTIFICATION</scope>
</reference>
<dbReference type="Proteomes" id="UP000008144">
    <property type="component" value="Unassembled WGS sequence"/>
</dbReference>